<name>A0ABW5G7Q4_9PSEU</name>
<dbReference type="EMBL" id="JBHUKU010000002">
    <property type="protein sequence ID" value="MFD2457516.1"/>
    <property type="molecule type" value="Genomic_DNA"/>
</dbReference>
<evidence type="ECO:0008006" key="3">
    <source>
        <dbReference type="Google" id="ProtNLM"/>
    </source>
</evidence>
<gene>
    <name evidence="1" type="ORF">ACFSYJ_02850</name>
</gene>
<sequence length="134" mass="14249">MSKRDLRVGAAVVALLAWIATITLLIAHEPEAGAGSATDLRDRLATALATRDADALANLVDYGGKDSGDFAKSYVAKLDEGQVQEVSVRLAPDEREPTHAVVTGVRAHGERFSYPLAVAEAKGRWKVAFTPPLP</sequence>
<dbReference type="Proteomes" id="UP001597419">
    <property type="component" value="Unassembled WGS sequence"/>
</dbReference>
<keyword evidence="2" id="KW-1185">Reference proteome</keyword>
<evidence type="ECO:0000313" key="2">
    <source>
        <dbReference type="Proteomes" id="UP001597419"/>
    </source>
</evidence>
<evidence type="ECO:0000313" key="1">
    <source>
        <dbReference type="EMBL" id="MFD2457516.1"/>
    </source>
</evidence>
<protein>
    <recommendedName>
        <fullName evidence="3">DUF4878 domain-containing protein</fullName>
    </recommendedName>
</protein>
<comment type="caution">
    <text evidence="1">The sequence shown here is derived from an EMBL/GenBank/DDBJ whole genome shotgun (WGS) entry which is preliminary data.</text>
</comment>
<accession>A0ABW5G7Q4</accession>
<proteinExistence type="predicted"/>
<organism evidence="1 2">
    <name type="scientific">Amycolatopsis samaneae</name>
    <dbReference type="NCBI Taxonomy" id="664691"/>
    <lineage>
        <taxon>Bacteria</taxon>
        <taxon>Bacillati</taxon>
        <taxon>Actinomycetota</taxon>
        <taxon>Actinomycetes</taxon>
        <taxon>Pseudonocardiales</taxon>
        <taxon>Pseudonocardiaceae</taxon>
        <taxon>Amycolatopsis</taxon>
    </lineage>
</organism>
<dbReference type="RefSeq" id="WP_345388895.1">
    <property type="nucleotide sequence ID" value="NZ_BAABHG010000003.1"/>
</dbReference>
<reference evidence="2" key="1">
    <citation type="journal article" date="2019" name="Int. J. Syst. Evol. Microbiol.">
        <title>The Global Catalogue of Microorganisms (GCM) 10K type strain sequencing project: providing services to taxonomists for standard genome sequencing and annotation.</title>
        <authorList>
            <consortium name="The Broad Institute Genomics Platform"/>
            <consortium name="The Broad Institute Genome Sequencing Center for Infectious Disease"/>
            <person name="Wu L."/>
            <person name="Ma J."/>
        </authorList>
    </citation>
    <scope>NUCLEOTIDE SEQUENCE [LARGE SCALE GENOMIC DNA]</scope>
    <source>
        <strain evidence="2">CGMCC 4.7643</strain>
    </source>
</reference>